<evidence type="ECO:0000313" key="7">
    <source>
        <dbReference type="EMBL" id="NYZ19656.1"/>
    </source>
</evidence>
<reference evidence="7 8" key="1">
    <citation type="submission" date="2020-05" db="EMBL/GenBank/DDBJ databases">
        <title>Azospirillum oleiclasticum sp. nov, a nitrogen-fixing and heavy crude oil-emulsifying bacterium isolated from the crude oil of Yumen Oilfield.</title>
        <authorList>
            <person name="Wu D."/>
            <person name="Cai M."/>
            <person name="Zhang X."/>
        </authorList>
    </citation>
    <scope>NUCLEOTIDE SEQUENCE [LARGE SCALE GENOMIC DNA]</scope>
    <source>
        <strain evidence="7 8">ROY-1-1-2</strain>
    </source>
</reference>
<dbReference type="PANTHER" id="PTHR30096:SF0">
    <property type="entry name" value="4,5-DOPA DIOXYGENASE EXTRADIOL-LIKE PROTEIN"/>
    <property type="match status" value="1"/>
</dbReference>
<protein>
    <submittedName>
        <fullName evidence="7">Dioxygenase</fullName>
    </submittedName>
</protein>
<keyword evidence="5" id="KW-0560">Oxidoreductase</keyword>
<evidence type="ECO:0000256" key="1">
    <source>
        <dbReference type="ARBA" id="ARBA00001947"/>
    </source>
</evidence>
<evidence type="ECO:0000256" key="3">
    <source>
        <dbReference type="ARBA" id="ARBA00022723"/>
    </source>
</evidence>
<organism evidence="7 8">
    <name type="scientific">Azospirillum oleiclasticum</name>
    <dbReference type="NCBI Taxonomy" id="2735135"/>
    <lineage>
        <taxon>Bacteria</taxon>
        <taxon>Pseudomonadati</taxon>
        <taxon>Pseudomonadota</taxon>
        <taxon>Alphaproteobacteria</taxon>
        <taxon>Rhodospirillales</taxon>
        <taxon>Azospirillaceae</taxon>
        <taxon>Azospirillum</taxon>
    </lineage>
</organism>
<sequence>MDGSLPAVFVSHGSPMLVIEDGAAHRFLKGYSAQLRRPKAVLVVSAHWETPAPLVSTAVRPDTIHDFGGFARELYAMRYPAPGAPEVAGRAAGLLTTAGIPAGTDPGRGLDHGAWVPLMLLYPEADIPVTQLSIQPHLGPEHHWRVGQALRPLRDEGVLILATGAITHNLREFFGRRSDAGSPDWVTDFADWIADAVAEGRTDDLLDYRRLAPHAVRNHPTDEHLLPLFVALGAGSNGLSGVPVHRSHTYGVLAMDAYAFA</sequence>
<dbReference type="SUPFAM" id="SSF53213">
    <property type="entry name" value="LigB-like"/>
    <property type="match status" value="1"/>
</dbReference>
<dbReference type="InterPro" id="IPR014436">
    <property type="entry name" value="Extradiol_dOase_DODA"/>
</dbReference>
<dbReference type="RefSeq" id="WP_180281429.1">
    <property type="nucleotide sequence ID" value="NZ_JABFDB010000004.1"/>
</dbReference>
<keyword evidence="4" id="KW-0862">Zinc</keyword>
<evidence type="ECO:0000313" key="8">
    <source>
        <dbReference type="Proteomes" id="UP000584642"/>
    </source>
</evidence>
<feature type="domain" description="Extradiol ring-cleavage dioxygenase class III enzyme subunit B" evidence="6">
    <location>
        <begin position="7"/>
        <end position="238"/>
    </location>
</feature>
<proteinExistence type="inferred from homology"/>
<comment type="cofactor">
    <cofactor evidence="1">
        <name>Zn(2+)</name>
        <dbReference type="ChEBI" id="CHEBI:29105"/>
    </cofactor>
</comment>
<evidence type="ECO:0000259" key="6">
    <source>
        <dbReference type="Pfam" id="PF02900"/>
    </source>
</evidence>
<dbReference type="PIRSF" id="PIRSF006157">
    <property type="entry name" value="Doxgns_DODA"/>
    <property type="match status" value="1"/>
</dbReference>
<accession>A0ABX2T8T6</accession>
<dbReference type="GO" id="GO:0051213">
    <property type="term" value="F:dioxygenase activity"/>
    <property type="evidence" value="ECO:0007669"/>
    <property type="project" value="UniProtKB-KW"/>
</dbReference>
<evidence type="ECO:0000256" key="4">
    <source>
        <dbReference type="ARBA" id="ARBA00022833"/>
    </source>
</evidence>
<dbReference type="PANTHER" id="PTHR30096">
    <property type="entry name" value="4,5-DOPA DIOXYGENASE EXTRADIOL-LIKE PROTEIN"/>
    <property type="match status" value="1"/>
</dbReference>
<dbReference type="CDD" id="cd07363">
    <property type="entry name" value="45_DOPA_Dioxygenase"/>
    <property type="match status" value="1"/>
</dbReference>
<comment type="caution">
    <text evidence="7">The sequence shown here is derived from an EMBL/GenBank/DDBJ whole genome shotgun (WGS) entry which is preliminary data.</text>
</comment>
<keyword evidence="7" id="KW-0223">Dioxygenase</keyword>
<dbReference type="Proteomes" id="UP000584642">
    <property type="component" value="Unassembled WGS sequence"/>
</dbReference>
<keyword evidence="8" id="KW-1185">Reference proteome</keyword>
<name>A0ABX2T8T6_9PROT</name>
<keyword evidence="3" id="KW-0479">Metal-binding</keyword>
<dbReference type="Pfam" id="PF02900">
    <property type="entry name" value="LigB"/>
    <property type="match status" value="1"/>
</dbReference>
<gene>
    <name evidence="7" type="ORF">HND93_08025</name>
</gene>
<comment type="similarity">
    <text evidence="2">Belongs to the DODA-type extradiol aromatic ring-opening dioxygenase family.</text>
</comment>
<dbReference type="Gene3D" id="3.40.830.10">
    <property type="entry name" value="LigB-like"/>
    <property type="match status" value="1"/>
</dbReference>
<evidence type="ECO:0000256" key="2">
    <source>
        <dbReference type="ARBA" id="ARBA00007581"/>
    </source>
</evidence>
<dbReference type="InterPro" id="IPR004183">
    <property type="entry name" value="Xdiol_dOase_suB"/>
</dbReference>
<dbReference type="EMBL" id="JABFDB010000004">
    <property type="protein sequence ID" value="NYZ19656.1"/>
    <property type="molecule type" value="Genomic_DNA"/>
</dbReference>
<evidence type="ECO:0000256" key="5">
    <source>
        <dbReference type="ARBA" id="ARBA00023002"/>
    </source>
</evidence>